<evidence type="ECO:0000313" key="1">
    <source>
        <dbReference type="EMBL" id="SKC12307.1"/>
    </source>
</evidence>
<comment type="caution">
    <text evidence="2">The sequence shown here is derived from an EMBL/GenBank/DDBJ whole genome shotgun (WGS) entry which is preliminary data.</text>
</comment>
<reference evidence="1 3" key="1">
    <citation type="submission" date="2017-02" db="EMBL/GenBank/DDBJ databases">
        <authorList>
            <person name="Varghese N."/>
            <person name="Submissions S."/>
        </authorList>
    </citation>
    <scope>NUCLEOTIDE SEQUENCE [LARGE SCALE GENOMIC DNA]</scope>
    <source>
        <strain evidence="1 3">DSM 16775</strain>
    </source>
</reference>
<organism evidence="2 4">
    <name type="scientific">Chryseobacterium balustinum</name>
    <dbReference type="NCBI Taxonomy" id="246"/>
    <lineage>
        <taxon>Bacteria</taxon>
        <taxon>Pseudomonadati</taxon>
        <taxon>Bacteroidota</taxon>
        <taxon>Flavobacteriia</taxon>
        <taxon>Flavobacteriales</taxon>
        <taxon>Weeksellaceae</taxon>
        <taxon>Chryseobacterium group</taxon>
        <taxon>Chryseobacterium</taxon>
    </lineage>
</organism>
<dbReference type="RefSeq" id="WP_079467184.1">
    <property type="nucleotide sequence ID" value="NZ_CP033934.1"/>
</dbReference>
<evidence type="ECO:0000313" key="4">
    <source>
        <dbReference type="Proteomes" id="UP000251937"/>
    </source>
</evidence>
<protein>
    <submittedName>
        <fullName evidence="2">Uncharacterized protein</fullName>
    </submittedName>
</protein>
<dbReference type="Pfam" id="PF20289">
    <property type="entry name" value="MComp1"/>
    <property type="match status" value="1"/>
</dbReference>
<dbReference type="KEGG" id="cbp:EB354_03735"/>
<name>A0AAX2IRG3_9FLAO</name>
<dbReference type="AlphaFoldDB" id="A0AAX2IRG3"/>
<dbReference type="InterPro" id="IPR046905">
    <property type="entry name" value="ABC-3C_MC1"/>
</dbReference>
<dbReference type="EMBL" id="FUZE01000039">
    <property type="protein sequence ID" value="SKC12307.1"/>
    <property type="molecule type" value="Genomic_DNA"/>
</dbReference>
<dbReference type="EMBL" id="UAVR01000024">
    <property type="protein sequence ID" value="SQA92571.1"/>
    <property type="molecule type" value="Genomic_DNA"/>
</dbReference>
<proteinExistence type="predicted"/>
<dbReference type="Proteomes" id="UP000190669">
    <property type="component" value="Unassembled WGS sequence"/>
</dbReference>
<keyword evidence="3" id="KW-1185">Reference proteome</keyword>
<sequence>MESYKELKFEELSKKLKKDFPIKELVFGEFLYGGVIPLVFVCFETMDDLNKNWKDFNGQITTDFVINLKEEYSRWNFYVFYLSTDVVSKSLKYEIENNKFSSRKIVIENSNSITMKLIEQVISEHITNNNIEIYVENKNSSNFKKNDSIAAILDNMSLGKKNDDDLQTTLDLIEKKYSDEI</sequence>
<evidence type="ECO:0000313" key="3">
    <source>
        <dbReference type="Proteomes" id="UP000190669"/>
    </source>
</evidence>
<accession>A0AAX2IRG3</accession>
<evidence type="ECO:0000313" key="2">
    <source>
        <dbReference type="EMBL" id="SQA92571.1"/>
    </source>
</evidence>
<reference evidence="2 4" key="2">
    <citation type="submission" date="2018-06" db="EMBL/GenBank/DDBJ databases">
        <authorList>
            <consortium name="Pathogen Informatics"/>
            <person name="Doyle S."/>
        </authorList>
    </citation>
    <scope>NUCLEOTIDE SEQUENCE [LARGE SCALE GENOMIC DNA]</scope>
    <source>
        <strain evidence="2 4">NCTC11212</strain>
    </source>
</reference>
<dbReference type="Proteomes" id="UP000251937">
    <property type="component" value="Unassembled WGS sequence"/>
</dbReference>
<gene>
    <name evidence="2" type="ORF">NCTC11212_04143</name>
    <name evidence="1" type="ORF">SAMN05421800_13913</name>
</gene>